<dbReference type="Proteomes" id="UP000009168">
    <property type="component" value="Unassembled WGS sequence"/>
</dbReference>
<evidence type="ECO:0000313" key="3">
    <source>
        <dbReference type="Proteomes" id="UP000009168"/>
    </source>
</evidence>
<dbReference type="OrthoDB" id="290982at2759"/>
<evidence type="ECO:0000313" key="2">
    <source>
        <dbReference type="EMBL" id="EAR93031.1"/>
    </source>
</evidence>
<feature type="chain" id="PRO_5004201673" evidence="1">
    <location>
        <begin position="23"/>
        <end position="84"/>
    </location>
</feature>
<dbReference type="RefSeq" id="XP_001013276.1">
    <property type="nucleotide sequence ID" value="XM_001013276.3"/>
</dbReference>
<dbReference type="OMA" id="EGNENCP"/>
<dbReference type="eggNOG" id="ENOG502SSI7">
    <property type="taxonomic scope" value="Eukaryota"/>
</dbReference>
<accession>Q239D9</accession>
<keyword evidence="1" id="KW-0732">Signal</keyword>
<sequence length="84" mass="9555">MKGSHIILGLLILGLAVQYVNANCMQIAQDFKCTYKMLQCQDNDNGECECEDGSICKWYKKEGNENCPCGKPAPRRKKRRVQDL</sequence>
<gene>
    <name evidence="2" type="ORF">TTHERM_00448760</name>
</gene>
<feature type="signal peptide" evidence="1">
    <location>
        <begin position="1"/>
        <end position="22"/>
    </location>
</feature>
<protein>
    <submittedName>
        <fullName evidence="2">WD40 repeat protein</fullName>
    </submittedName>
</protein>
<dbReference type="GeneID" id="7824550"/>
<evidence type="ECO:0000256" key="1">
    <source>
        <dbReference type="SAM" id="SignalP"/>
    </source>
</evidence>
<dbReference type="EMBL" id="GG662738">
    <property type="protein sequence ID" value="EAR93031.1"/>
    <property type="molecule type" value="Genomic_DNA"/>
</dbReference>
<dbReference type="AlphaFoldDB" id="Q239D9"/>
<keyword evidence="3" id="KW-1185">Reference proteome</keyword>
<organism evidence="2 3">
    <name type="scientific">Tetrahymena thermophila (strain SB210)</name>
    <dbReference type="NCBI Taxonomy" id="312017"/>
    <lineage>
        <taxon>Eukaryota</taxon>
        <taxon>Sar</taxon>
        <taxon>Alveolata</taxon>
        <taxon>Ciliophora</taxon>
        <taxon>Intramacronucleata</taxon>
        <taxon>Oligohymenophorea</taxon>
        <taxon>Hymenostomatida</taxon>
        <taxon>Tetrahymenina</taxon>
        <taxon>Tetrahymenidae</taxon>
        <taxon>Tetrahymena</taxon>
    </lineage>
</organism>
<dbReference type="STRING" id="312017.Q239D9"/>
<name>Q239D9_TETTS</name>
<dbReference type="KEGG" id="tet:TTHERM_00448760"/>
<dbReference type="HOGENOM" id="CLU_2532361_0_0_1"/>
<proteinExistence type="predicted"/>
<dbReference type="InParanoid" id="Q239D9"/>
<reference evidence="3" key="1">
    <citation type="journal article" date="2006" name="PLoS Biol.">
        <title>Macronuclear genome sequence of the ciliate Tetrahymena thermophila, a model eukaryote.</title>
        <authorList>
            <person name="Eisen J.A."/>
            <person name="Coyne R.S."/>
            <person name="Wu M."/>
            <person name="Wu D."/>
            <person name="Thiagarajan M."/>
            <person name="Wortman J.R."/>
            <person name="Badger J.H."/>
            <person name="Ren Q."/>
            <person name="Amedeo P."/>
            <person name="Jones K.M."/>
            <person name="Tallon L.J."/>
            <person name="Delcher A.L."/>
            <person name="Salzberg S.L."/>
            <person name="Silva J.C."/>
            <person name="Haas B.J."/>
            <person name="Majoros W.H."/>
            <person name="Farzad M."/>
            <person name="Carlton J.M."/>
            <person name="Smith R.K. Jr."/>
            <person name="Garg J."/>
            <person name="Pearlman R.E."/>
            <person name="Karrer K.M."/>
            <person name="Sun L."/>
            <person name="Manning G."/>
            <person name="Elde N.C."/>
            <person name="Turkewitz A.P."/>
            <person name="Asai D.J."/>
            <person name="Wilkes D.E."/>
            <person name="Wang Y."/>
            <person name="Cai H."/>
            <person name="Collins K."/>
            <person name="Stewart B.A."/>
            <person name="Lee S.R."/>
            <person name="Wilamowska K."/>
            <person name="Weinberg Z."/>
            <person name="Ruzzo W.L."/>
            <person name="Wloga D."/>
            <person name="Gaertig J."/>
            <person name="Frankel J."/>
            <person name="Tsao C.-C."/>
            <person name="Gorovsky M.A."/>
            <person name="Keeling P.J."/>
            <person name="Waller R.F."/>
            <person name="Patron N.J."/>
            <person name="Cherry J.M."/>
            <person name="Stover N.A."/>
            <person name="Krieger C.J."/>
            <person name="del Toro C."/>
            <person name="Ryder H.F."/>
            <person name="Williamson S.C."/>
            <person name="Barbeau R.A."/>
            <person name="Hamilton E.P."/>
            <person name="Orias E."/>
        </authorList>
    </citation>
    <scope>NUCLEOTIDE SEQUENCE [LARGE SCALE GENOMIC DNA]</scope>
    <source>
        <strain evidence="3">SB210</strain>
    </source>
</reference>